<dbReference type="InterPro" id="IPR052341">
    <property type="entry name" value="LOG_family_nucleotidases"/>
</dbReference>
<dbReference type="SUPFAM" id="SSF102405">
    <property type="entry name" value="MCP/YpsA-like"/>
    <property type="match status" value="1"/>
</dbReference>
<evidence type="ECO:0008006" key="2">
    <source>
        <dbReference type="Google" id="ProtNLM"/>
    </source>
</evidence>
<reference evidence="1" key="1">
    <citation type="submission" date="2018-05" db="EMBL/GenBank/DDBJ databases">
        <authorList>
            <person name="Lanie J.A."/>
            <person name="Ng W.-L."/>
            <person name="Kazmierczak K.M."/>
            <person name="Andrzejewski T.M."/>
            <person name="Davidsen T.M."/>
            <person name="Wayne K.J."/>
            <person name="Tettelin H."/>
            <person name="Glass J.I."/>
            <person name="Rusch D."/>
            <person name="Podicherti R."/>
            <person name="Tsui H.-C.T."/>
            <person name="Winkler M.E."/>
        </authorList>
    </citation>
    <scope>NUCLEOTIDE SEQUENCE</scope>
</reference>
<protein>
    <recommendedName>
        <fullName evidence="2">TIGR00725 family protein</fullName>
    </recommendedName>
</protein>
<gene>
    <name evidence="1" type="ORF">METZ01_LOCUS19296</name>
</gene>
<name>A0A381PHI7_9ZZZZ</name>
<proteinExistence type="predicted"/>
<dbReference type="NCBIfam" id="TIGR00725">
    <property type="entry name" value="TIGR00725 family protein"/>
    <property type="match status" value="1"/>
</dbReference>
<dbReference type="InterPro" id="IPR041164">
    <property type="entry name" value="LDcluster4"/>
</dbReference>
<dbReference type="PANTHER" id="PTHR43393:SF3">
    <property type="entry name" value="LYSINE DECARBOXYLASE-LIKE PROTEIN"/>
    <property type="match status" value="1"/>
</dbReference>
<dbReference type="Pfam" id="PF18306">
    <property type="entry name" value="LDcluster4"/>
    <property type="match status" value="1"/>
</dbReference>
<organism evidence="1">
    <name type="scientific">marine metagenome</name>
    <dbReference type="NCBI Taxonomy" id="408172"/>
    <lineage>
        <taxon>unclassified sequences</taxon>
        <taxon>metagenomes</taxon>
        <taxon>ecological metagenomes</taxon>
    </lineage>
</organism>
<dbReference type="EMBL" id="UINC01000984">
    <property type="protein sequence ID" value="SUZ66442.1"/>
    <property type="molecule type" value="Genomic_DNA"/>
</dbReference>
<accession>A0A381PHI7</accession>
<dbReference type="AlphaFoldDB" id="A0A381PHI7"/>
<dbReference type="GO" id="GO:0005829">
    <property type="term" value="C:cytosol"/>
    <property type="evidence" value="ECO:0007669"/>
    <property type="project" value="TreeGrafter"/>
</dbReference>
<dbReference type="Gene3D" id="3.40.50.450">
    <property type="match status" value="1"/>
</dbReference>
<sequence>MTFGARISVFGGRDIDDSIYDDAIQIGKKLARENYLVFCGGGPGVMEAISKGVTEEGGTVVGILKGTTLIEGNEYLSIPIATGMDIGRNVILAYNCDAAVAISGQYGTMSEIAYALQLNKPVIGYKTLGIDNVVHAQTTDEVLSALMAALDDA</sequence>
<dbReference type="PANTHER" id="PTHR43393">
    <property type="entry name" value="CYTOKININ RIBOSIDE 5'-MONOPHOSPHATE PHOSPHORIBOHYDROLASE"/>
    <property type="match status" value="1"/>
</dbReference>
<dbReference type="InterPro" id="IPR005268">
    <property type="entry name" value="CHP00725"/>
</dbReference>
<evidence type="ECO:0000313" key="1">
    <source>
        <dbReference type="EMBL" id="SUZ66442.1"/>
    </source>
</evidence>